<evidence type="ECO:0000256" key="3">
    <source>
        <dbReference type="ARBA" id="ARBA00022679"/>
    </source>
</evidence>
<feature type="transmembrane region" description="Helical" evidence="8">
    <location>
        <begin position="293"/>
        <end position="317"/>
    </location>
</feature>
<keyword evidence="5 8" id="KW-1133">Transmembrane helix</keyword>
<evidence type="ECO:0000256" key="4">
    <source>
        <dbReference type="ARBA" id="ARBA00022692"/>
    </source>
</evidence>
<sequence>MELTAVPLRNVDSPDSSLALADPNIPAPRYPRAPSQGLALSLERRRLQLYMVMVLADVVVLLGSFALVIALYSPVQFKHEEMLPAYLTLPLFQTIAFYNATYSRDGLTQWRMAAGRALAALAISALMFNFFAFFAKANAEFSRVVVIAGLGIAALGIVLLRYAVARYVISQWGPSATNRLLIDAGGPAVTIPDLYRVNAAEHGLRPDLDDPLALDRLSKYLRNMDMVIVSCAEEDRLAWSEVLRGSGLHGEVISEFAHQIGALAIARHPGADVTALVVSRGHLSLRSRIVKRLFDLVVALAALAVLSPVLALCALAIKLDDQGPVFFRQRRMGRGNRFFDIYKFRSMRVEKTDAAGRRSASKDDDRVIRVGRFLRKTSLDELPQLFNVIAGEMSIVGPRPHALGSQAGEKMFWQVDRKYWQRHCLRPGITGLAQVRGLRGATDTERDLTDRLRADMEYLNSWSLWGDIKIIFATVKVLVHDRAF</sequence>
<evidence type="ECO:0000256" key="1">
    <source>
        <dbReference type="ARBA" id="ARBA00004141"/>
    </source>
</evidence>
<organism evidence="10 11">
    <name type="scientific">Alteraurantiacibacter lauratis</name>
    <dbReference type="NCBI Taxonomy" id="2054627"/>
    <lineage>
        <taxon>Bacteria</taxon>
        <taxon>Pseudomonadati</taxon>
        <taxon>Pseudomonadota</taxon>
        <taxon>Alphaproteobacteria</taxon>
        <taxon>Sphingomonadales</taxon>
        <taxon>Erythrobacteraceae</taxon>
        <taxon>Alteraurantiacibacter</taxon>
    </lineage>
</organism>
<feature type="transmembrane region" description="Helical" evidence="8">
    <location>
        <begin position="141"/>
        <end position="164"/>
    </location>
</feature>
<accession>A0ABV7EF94</accession>
<evidence type="ECO:0000256" key="8">
    <source>
        <dbReference type="SAM" id="Phobius"/>
    </source>
</evidence>
<proteinExistence type="inferred from homology"/>
<evidence type="ECO:0000256" key="6">
    <source>
        <dbReference type="ARBA" id="ARBA00023136"/>
    </source>
</evidence>
<comment type="caution">
    <text evidence="10">The sequence shown here is derived from an EMBL/GenBank/DDBJ whole genome shotgun (WGS) entry which is preliminary data.</text>
</comment>
<dbReference type="NCBIfam" id="TIGR03025">
    <property type="entry name" value="EPS_sugtrans"/>
    <property type="match status" value="1"/>
</dbReference>
<dbReference type="PANTHER" id="PTHR30576">
    <property type="entry name" value="COLANIC BIOSYNTHESIS UDP-GLUCOSE LIPID CARRIER TRANSFERASE"/>
    <property type="match status" value="1"/>
</dbReference>
<comment type="similarity">
    <text evidence="2">Belongs to the bacterial sugar transferase family.</text>
</comment>
<keyword evidence="7" id="KW-0270">Exopolysaccharide synthesis</keyword>
<evidence type="ECO:0000313" key="11">
    <source>
        <dbReference type="Proteomes" id="UP001595378"/>
    </source>
</evidence>
<evidence type="ECO:0000259" key="9">
    <source>
        <dbReference type="Pfam" id="PF02397"/>
    </source>
</evidence>
<keyword evidence="6 8" id="KW-0472">Membrane</keyword>
<evidence type="ECO:0000256" key="7">
    <source>
        <dbReference type="ARBA" id="ARBA00023169"/>
    </source>
</evidence>
<feature type="transmembrane region" description="Helical" evidence="8">
    <location>
        <begin position="113"/>
        <end position="135"/>
    </location>
</feature>
<keyword evidence="4 8" id="KW-0812">Transmembrane</keyword>
<comment type="subcellular location">
    <subcellularLocation>
        <location evidence="1">Membrane</location>
        <topology evidence="1">Multi-pass membrane protein</topology>
    </subcellularLocation>
</comment>
<dbReference type="Proteomes" id="UP001595378">
    <property type="component" value="Unassembled WGS sequence"/>
</dbReference>
<evidence type="ECO:0000256" key="5">
    <source>
        <dbReference type="ARBA" id="ARBA00022989"/>
    </source>
</evidence>
<feature type="domain" description="Bacterial sugar transferase" evidence="9">
    <location>
        <begin position="291"/>
        <end position="479"/>
    </location>
</feature>
<protein>
    <submittedName>
        <fullName evidence="10">Exopolysaccharide biosynthesis polyprenyl glycosylphosphotransferase</fullName>
    </submittedName>
</protein>
<feature type="transmembrane region" description="Helical" evidence="8">
    <location>
        <begin position="49"/>
        <end position="71"/>
    </location>
</feature>
<dbReference type="RefSeq" id="WP_336918051.1">
    <property type="nucleotide sequence ID" value="NZ_JBANRN010000003.1"/>
</dbReference>
<dbReference type="InterPro" id="IPR017475">
    <property type="entry name" value="EPS_sugar_tfrase"/>
</dbReference>
<reference evidence="11" key="1">
    <citation type="journal article" date="2019" name="Int. J. Syst. Evol. Microbiol.">
        <title>The Global Catalogue of Microorganisms (GCM) 10K type strain sequencing project: providing services to taxonomists for standard genome sequencing and annotation.</title>
        <authorList>
            <consortium name="The Broad Institute Genomics Platform"/>
            <consortium name="The Broad Institute Genome Sequencing Center for Infectious Disease"/>
            <person name="Wu L."/>
            <person name="Ma J."/>
        </authorList>
    </citation>
    <scope>NUCLEOTIDE SEQUENCE [LARGE SCALE GENOMIC DNA]</scope>
    <source>
        <strain evidence="11">KCTC 52606</strain>
    </source>
</reference>
<evidence type="ECO:0000256" key="2">
    <source>
        <dbReference type="ARBA" id="ARBA00006464"/>
    </source>
</evidence>
<gene>
    <name evidence="10" type="ORF">ACFODK_05005</name>
</gene>
<dbReference type="EMBL" id="JBHRSU010000004">
    <property type="protein sequence ID" value="MFC3100247.1"/>
    <property type="molecule type" value="Genomic_DNA"/>
</dbReference>
<dbReference type="Pfam" id="PF02397">
    <property type="entry name" value="Bac_transf"/>
    <property type="match status" value="1"/>
</dbReference>
<dbReference type="InterPro" id="IPR003362">
    <property type="entry name" value="Bact_transf"/>
</dbReference>
<feature type="transmembrane region" description="Helical" evidence="8">
    <location>
        <begin position="83"/>
        <end position="101"/>
    </location>
</feature>
<keyword evidence="11" id="KW-1185">Reference proteome</keyword>
<evidence type="ECO:0000313" key="10">
    <source>
        <dbReference type="EMBL" id="MFC3100247.1"/>
    </source>
</evidence>
<dbReference type="PANTHER" id="PTHR30576:SF0">
    <property type="entry name" value="UNDECAPRENYL-PHOSPHATE N-ACETYLGALACTOSAMINYL 1-PHOSPHATE TRANSFERASE-RELATED"/>
    <property type="match status" value="1"/>
</dbReference>
<keyword evidence="3" id="KW-0808">Transferase</keyword>
<name>A0ABV7EF94_9SPHN</name>